<dbReference type="STRING" id="45235.A0A2K3QQI9"/>
<keyword evidence="1" id="KW-0548">Nucleotidyltransferase</keyword>
<dbReference type="GO" id="GO:0030422">
    <property type="term" value="P:siRNA processing"/>
    <property type="evidence" value="ECO:0007669"/>
    <property type="project" value="TreeGrafter"/>
</dbReference>
<gene>
    <name evidence="4" type="ORF">TCAP_00292</name>
</gene>
<feature type="region of interest" description="Disordered" evidence="2">
    <location>
        <begin position="115"/>
        <end position="155"/>
    </location>
</feature>
<keyword evidence="1" id="KW-0694">RNA-binding</keyword>
<dbReference type="PANTHER" id="PTHR23079">
    <property type="entry name" value="RNA-DEPENDENT RNA POLYMERASE"/>
    <property type="match status" value="1"/>
</dbReference>
<dbReference type="InterPro" id="IPR007855">
    <property type="entry name" value="RDRP"/>
</dbReference>
<dbReference type="OrthoDB" id="10055769at2759"/>
<organism evidence="4 5">
    <name type="scientific">Tolypocladium capitatum</name>
    <dbReference type="NCBI Taxonomy" id="45235"/>
    <lineage>
        <taxon>Eukaryota</taxon>
        <taxon>Fungi</taxon>
        <taxon>Dikarya</taxon>
        <taxon>Ascomycota</taxon>
        <taxon>Pezizomycotina</taxon>
        <taxon>Sordariomycetes</taxon>
        <taxon>Hypocreomycetidae</taxon>
        <taxon>Hypocreales</taxon>
        <taxon>Ophiocordycipitaceae</taxon>
        <taxon>Tolypocladium</taxon>
    </lineage>
</organism>
<dbReference type="GO" id="GO:0003968">
    <property type="term" value="F:RNA-directed RNA polymerase activity"/>
    <property type="evidence" value="ECO:0007669"/>
    <property type="project" value="UniProtKB-KW"/>
</dbReference>
<dbReference type="Pfam" id="PF05183">
    <property type="entry name" value="RdRP"/>
    <property type="match status" value="1"/>
</dbReference>
<dbReference type="EC" id="2.7.7.48" evidence="1"/>
<keyword evidence="1" id="KW-0808">Transferase</keyword>
<comment type="similarity">
    <text evidence="1">Belongs to the RdRP family.</text>
</comment>
<evidence type="ECO:0000313" key="5">
    <source>
        <dbReference type="Proteomes" id="UP000236621"/>
    </source>
</evidence>
<dbReference type="Gene3D" id="1.10.8.790">
    <property type="entry name" value="RNA-dependent RNA polymerase, slab domain, helical subdomain-like"/>
    <property type="match status" value="1"/>
</dbReference>
<evidence type="ECO:0000256" key="2">
    <source>
        <dbReference type="SAM" id="MobiDB-lite"/>
    </source>
</evidence>
<evidence type="ECO:0000313" key="4">
    <source>
        <dbReference type="EMBL" id="PNY29791.1"/>
    </source>
</evidence>
<protein>
    <recommendedName>
        <fullName evidence="1">RNA-dependent RNA polymerase</fullName>
        <ecNumber evidence="1">2.7.7.48</ecNumber>
    </recommendedName>
</protein>
<dbReference type="EMBL" id="NRSZ01000055">
    <property type="protein sequence ID" value="PNY29791.1"/>
    <property type="molecule type" value="Genomic_DNA"/>
</dbReference>
<comment type="caution">
    <text evidence="4">The sequence shown here is derived from an EMBL/GenBank/DDBJ whole genome shotgun (WGS) entry which is preliminary data.</text>
</comment>
<evidence type="ECO:0000256" key="1">
    <source>
        <dbReference type="RuleBase" id="RU363098"/>
    </source>
</evidence>
<dbReference type="GO" id="GO:0031380">
    <property type="term" value="C:nuclear RNA-directed RNA polymerase complex"/>
    <property type="evidence" value="ECO:0007669"/>
    <property type="project" value="TreeGrafter"/>
</dbReference>
<accession>A0A2K3QQI9</accession>
<feature type="domain" description="RDRP core" evidence="3">
    <location>
        <begin position="378"/>
        <end position="1029"/>
    </location>
</feature>
<comment type="catalytic activity">
    <reaction evidence="1">
        <text>RNA(n) + a ribonucleoside 5'-triphosphate = RNA(n+1) + diphosphate</text>
        <dbReference type="Rhea" id="RHEA:21248"/>
        <dbReference type="Rhea" id="RHEA-COMP:14527"/>
        <dbReference type="Rhea" id="RHEA-COMP:17342"/>
        <dbReference type="ChEBI" id="CHEBI:33019"/>
        <dbReference type="ChEBI" id="CHEBI:61557"/>
        <dbReference type="ChEBI" id="CHEBI:140395"/>
        <dbReference type="EC" id="2.7.7.48"/>
    </reaction>
</comment>
<dbReference type="InterPro" id="IPR057596">
    <property type="entry name" value="RDRP_core"/>
</dbReference>
<dbReference type="AlphaFoldDB" id="A0A2K3QQI9"/>
<dbReference type="Proteomes" id="UP000236621">
    <property type="component" value="Unassembled WGS sequence"/>
</dbReference>
<keyword evidence="5" id="KW-1185">Reference proteome</keyword>
<evidence type="ECO:0000259" key="3">
    <source>
        <dbReference type="Pfam" id="PF05183"/>
    </source>
</evidence>
<reference evidence="4 5" key="1">
    <citation type="submission" date="2017-08" db="EMBL/GenBank/DDBJ databases">
        <title>Harnessing the power of phylogenomics to disentangle the directionality and signatures of interkingdom host jumping in the parasitic fungal genus Tolypocladium.</title>
        <authorList>
            <person name="Quandt C.A."/>
            <person name="Patterson W."/>
            <person name="Spatafora J.W."/>
        </authorList>
    </citation>
    <scope>NUCLEOTIDE SEQUENCE [LARGE SCALE GENOMIC DNA]</scope>
    <source>
        <strain evidence="4 5">CBS 113982</strain>
    </source>
</reference>
<sequence>MPPKPTDDELKRIIGSLNADYGLGIQCPDPSLSPRTEEERRVDEIYRKLRVVHFQRGRKLSSCIGQFHIESRQLLEHSESSSRPGAADLSFAISAADRAALQRCLLGILMETALPSRPKPAKRPSDEFSDPQAKRPRSRSGNPNSRQDDVVDWIPVRSSSKVGSESRISPTAGSQRWPTITSYFPRTLSTPRESFASRVFSSIDGGGPPCSQTSFSGSPSQDIYPLCTQEHQALDESFSILDTSPDLGPAAEISPPQSRAGTQTLEQRLKSIWPKLPIHGLNEAPLAVIWEVTRIAQHCGVEPSDWDLAYEPSESWHDQFKLRGRLANHGPFLGKGLPHASEPQAWALALNSFQSQTKAVTLSADLVYRSDDTGPFFELRLNPLKLELGHRLNRRFGADRFIEITMPSPTSAKDRPTGVKDDKNHADKITRWLASGKPHYFLGRSWVSYFIRRFKKTIQSNGQPKTLYLERVYMFAADGNNFRVPYTRGGIPPPEEALTPSIRTKLKLSGLLEWAYRIQHNATQPITKLFSRMALSLTRTLPTVVLERHQIRHQAKDIGTHSVMNDGVGRMSRSLARKIAECCGLDHTPSGYQGRIGSAKGFWIINVDDDGLDCDDWIETYPSQRKWDCNFQDAHHRTFEVKDWPRDLRSAALNQQFIPVLEAQAVDRAAMRQTIADNLINNLLADLDARKASLDHPADMRLWLQQTGQSRGGSVFHGHVPFLAGLPNSDEDSVAYLLDSGFDQRRLKYIQDCFWDLARKRADQLKLKSHIKIPQSANMFMVADFTSTLEEGEVHVSFPSRFQVEGFCDTLLEDMYILVARSPAHRPSDIQKVRVVSHPKLRKLKGLVVFSTKGKVPLADKLSGGDYDGDMAWVCWDRKIVDNFQNAAVPQCMDLFEKGYLSKLDLTFQDLRTRETNVDDMCANFVHTAFSFNMAPSLLGVCTKYKEKLCYNQNAVNSDAAVILSELVGQLVDQSKQGIIFGKDDWQKLCRELIKEPYLEDPDYDNLRPSSRPKKEGEAHILDYLKFEVASPLIERALADFEKAVKGSGGQWYDGDLTKMYGRFNVKAETSKMWRELLKQLRKDIEAVAAMWHTGMKRVKDGESDYVAEVKEIHHLWLNIMPDEKVRSLEPVQVLMEDWSEDPESSQWSLLKASATFKYKHQTAPKFTWRMAGRQLCLIKSKMTRVVAETAPAIVQPEMYASLRPDKRFITARGGRREDESVAAMEEVMEFDDYGMPLDDL</sequence>
<name>A0A2K3QQI9_9HYPO</name>
<keyword evidence="1 4" id="KW-0696">RNA-directed RNA polymerase</keyword>
<dbReference type="GO" id="GO:0003723">
    <property type="term" value="F:RNA binding"/>
    <property type="evidence" value="ECO:0007669"/>
    <property type="project" value="UniProtKB-KW"/>
</dbReference>
<proteinExistence type="inferred from homology"/>
<dbReference type="PANTHER" id="PTHR23079:SF14">
    <property type="entry name" value="RNA-DEPENDENT RNA POLYMERASE"/>
    <property type="match status" value="1"/>
</dbReference>